<keyword evidence="1" id="KW-0472">Membrane</keyword>
<sequence length="163" mass="17215">MRGSGRKIVSDGPQERQQLSARIEQRRSAVMAFLRKARPRRNRLTNISIVGSALAAVLTVGPAVGGTRFTGALQGIFSLGDDSIVWRVLCLAAVLLSLAAALSTSLANSHAVAAQVSAAEACNAELDGLEAALAFGQLPTDKAVELYRQYVAKVSFIDDAPQH</sequence>
<evidence type="ECO:0000313" key="3">
    <source>
        <dbReference type="Proteomes" id="UP000247832"/>
    </source>
</evidence>
<evidence type="ECO:0000256" key="1">
    <source>
        <dbReference type="SAM" id="Phobius"/>
    </source>
</evidence>
<dbReference type="Proteomes" id="UP000247832">
    <property type="component" value="Unassembled WGS sequence"/>
</dbReference>
<accession>A0A2V5L898</accession>
<keyword evidence="1" id="KW-1133">Transmembrane helix</keyword>
<feature type="transmembrane region" description="Helical" evidence="1">
    <location>
        <begin position="44"/>
        <end position="64"/>
    </location>
</feature>
<feature type="transmembrane region" description="Helical" evidence="1">
    <location>
        <begin position="84"/>
        <end position="102"/>
    </location>
</feature>
<evidence type="ECO:0000313" key="2">
    <source>
        <dbReference type="EMBL" id="PYI65863.1"/>
    </source>
</evidence>
<proteinExistence type="predicted"/>
<keyword evidence="3" id="KW-1185">Reference proteome</keyword>
<dbReference type="OrthoDB" id="4947478at2"/>
<keyword evidence="1" id="KW-0812">Transmembrane</keyword>
<dbReference type="EMBL" id="QJVD01000020">
    <property type="protein sequence ID" value="PYI65863.1"/>
    <property type="molecule type" value="Genomic_DNA"/>
</dbReference>
<dbReference type="AlphaFoldDB" id="A0A2V5L898"/>
<organism evidence="2 3">
    <name type="scientific">Arthrobacter livingstonensis</name>
    <dbReference type="NCBI Taxonomy" id="670078"/>
    <lineage>
        <taxon>Bacteria</taxon>
        <taxon>Bacillati</taxon>
        <taxon>Actinomycetota</taxon>
        <taxon>Actinomycetes</taxon>
        <taxon>Micrococcales</taxon>
        <taxon>Micrococcaceae</taxon>
        <taxon>Arthrobacter</taxon>
    </lineage>
</organism>
<comment type="caution">
    <text evidence="2">The sequence shown here is derived from an EMBL/GenBank/DDBJ whole genome shotgun (WGS) entry which is preliminary data.</text>
</comment>
<gene>
    <name evidence="2" type="ORF">CVV68_16700</name>
</gene>
<name>A0A2V5L898_9MICC</name>
<protein>
    <submittedName>
        <fullName evidence="2">Uncharacterized protein</fullName>
    </submittedName>
</protein>
<reference evidence="2 3" key="1">
    <citation type="submission" date="2018-05" db="EMBL/GenBank/DDBJ databases">
        <title>Genetic diversity of glacier-inhabiting Cryobacterium bacteria in China and description of Cryobacterium mengkeensis sp. nov. and Arthrobacter glacialis sp. nov.</title>
        <authorList>
            <person name="Liu Q."/>
            <person name="Xin Y.-H."/>
        </authorList>
    </citation>
    <scope>NUCLEOTIDE SEQUENCE [LARGE SCALE GENOMIC DNA]</scope>
    <source>
        <strain evidence="2 3">LI2</strain>
    </source>
</reference>